<proteinExistence type="predicted"/>
<name>A0A4P7CTB8_9BURK</name>
<evidence type="ECO:0000313" key="3">
    <source>
        <dbReference type="Proteomes" id="UP000295727"/>
    </source>
</evidence>
<dbReference type="AlphaFoldDB" id="A0A4P7CTB8"/>
<reference evidence="2 3" key="1">
    <citation type="submission" date="2019-03" db="EMBL/GenBank/DDBJ databases">
        <title>Paraburkholderia sp. 7MH5, isolated from subtropical forest soil.</title>
        <authorList>
            <person name="Gao Z.-H."/>
            <person name="Qiu L.-H."/>
        </authorList>
    </citation>
    <scope>NUCLEOTIDE SEQUENCE [LARGE SCALE GENOMIC DNA]</scope>
    <source>
        <strain evidence="2 3">7MH5</strain>
    </source>
</reference>
<dbReference type="RefSeq" id="WP_134751782.1">
    <property type="nucleotide sequence ID" value="NZ_CP038149.1"/>
</dbReference>
<organism evidence="2 3">
    <name type="scientific">Paraburkholderia pallida</name>
    <dbReference type="NCBI Taxonomy" id="2547399"/>
    <lineage>
        <taxon>Bacteria</taxon>
        <taxon>Pseudomonadati</taxon>
        <taxon>Pseudomonadota</taxon>
        <taxon>Betaproteobacteria</taxon>
        <taxon>Burkholderiales</taxon>
        <taxon>Burkholderiaceae</taxon>
        <taxon>Paraburkholderia</taxon>
    </lineage>
</organism>
<gene>
    <name evidence="2" type="ORF">E1956_18650</name>
</gene>
<dbReference type="InterPro" id="IPR001387">
    <property type="entry name" value="Cro/C1-type_HTH"/>
</dbReference>
<accession>A0A4P7CTB8</accession>
<feature type="domain" description="HTH cro/C1-type" evidence="1">
    <location>
        <begin position="33"/>
        <end position="71"/>
    </location>
</feature>
<dbReference type="KEGG" id="ppai:E1956_18650"/>
<keyword evidence="3" id="KW-1185">Reference proteome</keyword>
<dbReference type="Proteomes" id="UP000295727">
    <property type="component" value="Chromosome 2"/>
</dbReference>
<dbReference type="OrthoDB" id="8662779at2"/>
<dbReference type="CDD" id="cd00093">
    <property type="entry name" value="HTH_XRE"/>
    <property type="match status" value="1"/>
</dbReference>
<sequence length="99" mass="10628">MNGPFTPGSRKPSLEHALRDAIRDSDRQNLILEATGWDRSMLSKITSGQAGITIDKLDAVLGVLGHSLVTRRYLDAITTLCEVGASCECARQGLGNCGR</sequence>
<dbReference type="EMBL" id="CP038149">
    <property type="protein sequence ID" value="QBQ99225.1"/>
    <property type="molecule type" value="Genomic_DNA"/>
</dbReference>
<evidence type="ECO:0000313" key="2">
    <source>
        <dbReference type="EMBL" id="QBQ99225.1"/>
    </source>
</evidence>
<protein>
    <submittedName>
        <fullName evidence="2">XRE family transcriptional regulator</fullName>
    </submittedName>
</protein>
<dbReference type="PROSITE" id="PS50943">
    <property type="entry name" value="HTH_CROC1"/>
    <property type="match status" value="1"/>
</dbReference>
<evidence type="ECO:0000259" key="1">
    <source>
        <dbReference type="PROSITE" id="PS50943"/>
    </source>
</evidence>